<name>C4J2R3_MAIZE</name>
<evidence type="ECO:0000313" key="1">
    <source>
        <dbReference type="EMBL" id="ACR35463.1"/>
    </source>
</evidence>
<dbReference type="EMBL" id="BT085110">
    <property type="protein sequence ID" value="ACR35463.1"/>
    <property type="molecule type" value="mRNA"/>
</dbReference>
<accession>C4J2R3</accession>
<protein>
    <submittedName>
        <fullName evidence="1">Uncharacterized protein</fullName>
    </submittedName>
</protein>
<sequence length="67" mass="7333">MSTRHRVSQDQNGFTRPESIALHRPAVGLVGTRYSRHGACHVFESTAPHLPVSCHGGYKLLSPSLHS</sequence>
<proteinExistence type="evidence at transcript level"/>
<reference evidence="1" key="2">
    <citation type="submission" date="2012-06" db="EMBL/GenBank/DDBJ databases">
        <authorList>
            <person name="Yu Y."/>
            <person name="Currie J."/>
            <person name="Lomeli R."/>
            <person name="Angelova A."/>
            <person name="Collura K."/>
            <person name="Wissotski M."/>
            <person name="Campos D."/>
            <person name="Kudrna D."/>
            <person name="Golser W."/>
            <person name="Ashely E."/>
            <person name="Descour A."/>
            <person name="Fernandes J."/>
            <person name="Soderlund C."/>
            <person name="Walbot V."/>
        </authorList>
    </citation>
    <scope>NUCLEOTIDE SEQUENCE</scope>
    <source>
        <strain evidence="1">B73</strain>
    </source>
</reference>
<reference evidence="1" key="1">
    <citation type="journal article" date="2009" name="PLoS Genet.">
        <title>Sequencing, mapping, and analysis of 27,455 maize full-length cDNAs.</title>
        <authorList>
            <person name="Soderlund C."/>
            <person name="Descour A."/>
            <person name="Kudrna D."/>
            <person name="Bomhoff M."/>
            <person name="Boyd L."/>
            <person name="Currie J."/>
            <person name="Angelova A."/>
            <person name="Collura K."/>
            <person name="Wissotski M."/>
            <person name="Ashley E."/>
            <person name="Morrow D."/>
            <person name="Fernandes J."/>
            <person name="Walbot V."/>
            <person name="Yu Y."/>
        </authorList>
    </citation>
    <scope>NUCLEOTIDE SEQUENCE</scope>
    <source>
        <strain evidence="1">B73</strain>
    </source>
</reference>
<organism evidence="1">
    <name type="scientific">Zea mays</name>
    <name type="common">Maize</name>
    <dbReference type="NCBI Taxonomy" id="4577"/>
    <lineage>
        <taxon>Eukaryota</taxon>
        <taxon>Viridiplantae</taxon>
        <taxon>Streptophyta</taxon>
        <taxon>Embryophyta</taxon>
        <taxon>Tracheophyta</taxon>
        <taxon>Spermatophyta</taxon>
        <taxon>Magnoliopsida</taxon>
        <taxon>Liliopsida</taxon>
        <taxon>Poales</taxon>
        <taxon>Poaceae</taxon>
        <taxon>PACMAD clade</taxon>
        <taxon>Panicoideae</taxon>
        <taxon>Andropogonodae</taxon>
        <taxon>Andropogoneae</taxon>
        <taxon>Tripsacinae</taxon>
        <taxon>Zea</taxon>
    </lineage>
</organism>
<dbReference type="AlphaFoldDB" id="C4J2R3"/>